<dbReference type="PANTHER" id="PTHR11727">
    <property type="entry name" value="DIMETHYLADENOSINE TRANSFERASE"/>
    <property type="match status" value="1"/>
</dbReference>
<keyword evidence="9" id="KW-0805">Transcription regulation</keyword>
<evidence type="ECO:0000256" key="3">
    <source>
        <dbReference type="ARBA" id="ARBA00022552"/>
    </source>
</evidence>
<evidence type="ECO:0000256" key="5">
    <source>
        <dbReference type="ARBA" id="ARBA00022679"/>
    </source>
</evidence>
<evidence type="ECO:0000256" key="14">
    <source>
        <dbReference type="ARBA" id="ARBA00032796"/>
    </source>
</evidence>
<gene>
    <name evidence="16" type="ORF">B4U80_13415</name>
</gene>
<evidence type="ECO:0000256" key="6">
    <source>
        <dbReference type="ARBA" id="ARBA00022691"/>
    </source>
</evidence>
<dbReference type="InterPro" id="IPR029063">
    <property type="entry name" value="SAM-dependent_MTases_sf"/>
</dbReference>
<keyword evidence="7 15" id="KW-0694">RNA-binding</keyword>
<evidence type="ECO:0000256" key="15">
    <source>
        <dbReference type="PROSITE-ProRule" id="PRU01026"/>
    </source>
</evidence>
<evidence type="ECO:0000256" key="11">
    <source>
        <dbReference type="ARBA" id="ARBA00023163"/>
    </source>
</evidence>
<protein>
    <recommendedName>
        <fullName evidence="2">Dimethyladenosine transferase 2, mitochondrial</fullName>
    </recommendedName>
    <alternativeName>
        <fullName evidence="12">Mitochondrial 12S rRNA dimethylase 2</fullName>
    </alternativeName>
    <alternativeName>
        <fullName evidence="13">Mitochondrial transcription factor B2</fullName>
    </alternativeName>
    <alternativeName>
        <fullName evidence="14">S-adenosylmethionine-6-N', N'-adenosyl(rRNA) dimethyltransferase 2</fullName>
    </alternativeName>
</protein>
<evidence type="ECO:0000256" key="12">
    <source>
        <dbReference type="ARBA" id="ARBA00029708"/>
    </source>
</evidence>
<evidence type="ECO:0000313" key="16">
    <source>
        <dbReference type="EMBL" id="RWS23250.1"/>
    </source>
</evidence>
<keyword evidence="10" id="KW-0496">Mitochondrion</keyword>
<dbReference type="PROSITE" id="PS51689">
    <property type="entry name" value="SAM_RNA_A_N6_MT"/>
    <property type="match status" value="1"/>
</dbReference>
<proteinExistence type="inferred from homology"/>
<dbReference type="Proteomes" id="UP000288716">
    <property type="component" value="Unassembled WGS sequence"/>
</dbReference>
<evidence type="ECO:0000256" key="7">
    <source>
        <dbReference type="ARBA" id="ARBA00022884"/>
    </source>
</evidence>
<dbReference type="GO" id="GO:0034246">
    <property type="term" value="F:mitochondrial transcription factor activity"/>
    <property type="evidence" value="ECO:0007669"/>
    <property type="project" value="TreeGrafter"/>
</dbReference>
<dbReference type="AlphaFoldDB" id="A0A443S6T9"/>
<dbReference type="Gene3D" id="3.40.50.150">
    <property type="entry name" value="Vaccinia Virus protein VP39"/>
    <property type="match status" value="1"/>
</dbReference>
<evidence type="ECO:0000256" key="4">
    <source>
        <dbReference type="ARBA" id="ARBA00022603"/>
    </source>
</evidence>
<evidence type="ECO:0000256" key="9">
    <source>
        <dbReference type="ARBA" id="ARBA00023015"/>
    </source>
</evidence>
<evidence type="ECO:0000256" key="1">
    <source>
        <dbReference type="ARBA" id="ARBA00004173"/>
    </source>
</evidence>
<keyword evidence="17" id="KW-1185">Reference proteome</keyword>
<dbReference type="GO" id="GO:0000179">
    <property type="term" value="F:rRNA (adenine-N6,N6-)-dimethyltransferase activity"/>
    <property type="evidence" value="ECO:0007669"/>
    <property type="project" value="UniProtKB-UniRule"/>
</dbReference>
<organism evidence="16 17">
    <name type="scientific">Leptotrombidium deliense</name>
    <dbReference type="NCBI Taxonomy" id="299467"/>
    <lineage>
        <taxon>Eukaryota</taxon>
        <taxon>Metazoa</taxon>
        <taxon>Ecdysozoa</taxon>
        <taxon>Arthropoda</taxon>
        <taxon>Chelicerata</taxon>
        <taxon>Arachnida</taxon>
        <taxon>Acari</taxon>
        <taxon>Acariformes</taxon>
        <taxon>Trombidiformes</taxon>
        <taxon>Prostigmata</taxon>
        <taxon>Anystina</taxon>
        <taxon>Parasitengona</taxon>
        <taxon>Trombiculoidea</taxon>
        <taxon>Trombiculidae</taxon>
        <taxon>Leptotrombidium</taxon>
    </lineage>
</organism>
<name>A0A443S6T9_9ACAR</name>
<dbReference type="EMBL" id="NCKV01006832">
    <property type="protein sequence ID" value="RWS23250.1"/>
    <property type="molecule type" value="Genomic_DNA"/>
</dbReference>
<evidence type="ECO:0000256" key="2">
    <source>
        <dbReference type="ARBA" id="ARBA00018369"/>
    </source>
</evidence>
<dbReference type="PANTHER" id="PTHR11727:SF13">
    <property type="entry name" value="DIMETHYLADENOSINE TRANSFERASE 2, MITOCHONDRIAL"/>
    <property type="match status" value="1"/>
</dbReference>
<dbReference type="VEuPathDB" id="VectorBase:LDEU008790"/>
<comment type="subcellular location">
    <subcellularLocation>
        <location evidence="1">Mitochondrion</location>
    </subcellularLocation>
</comment>
<keyword evidence="5 15" id="KW-0808">Transferase</keyword>
<keyword evidence="3" id="KW-0698">rRNA processing</keyword>
<dbReference type="STRING" id="299467.A0A443S6T9"/>
<feature type="binding site" evidence="15">
    <location>
        <position position="48"/>
    </location>
    <ligand>
        <name>S-adenosyl-L-methionine</name>
        <dbReference type="ChEBI" id="CHEBI:59789"/>
    </ligand>
</feature>
<dbReference type="GO" id="GO:0005759">
    <property type="term" value="C:mitochondrial matrix"/>
    <property type="evidence" value="ECO:0007669"/>
    <property type="project" value="TreeGrafter"/>
</dbReference>
<comment type="caution">
    <text evidence="15">Lacks conserved residue(s) required for the propagation of feature annotation.</text>
</comment>
<evidence type="ECO:0000313" key="17">
    <source>
        <dbReference type="Proteomes" id="UP000288716"/>
    </source>
</evidence>
<keyword evidence="11" id="KW-0804">Transcription</keyword>
<dbReference type="InterPro" id="IPR001737">
    <property type="entry name" value="KsgA/Erm"/>
</dbReference>
<keyword evidence="6 15" id="KW-0949">S-adenosyl-L-methionine</keyword>
<feature type="non-terminal residue" evidence="16">
    <location>
        <position position="1"/>
    </location>
</feature>
<reference evidence="16 17" key="1">
    <citation type="journal article" date="2018" name="Gigascience">
        <title>Genomes of trombidid mites reveal novel predicted allergens and laterally-transferred genes associated with secondary metabolism.</title>
        <authorList>
            <person name="Dong X."/>
            <person name="Chaisiri K."/>
            <person name="Xia D."/>
            <person name="Armstrong S.D."/>
            <person name="Fang Y."/>
            <person name="Donnelly M.J."/>
            <person name="Kadowaki T."/>
            <person name="McGarry J.W."/>
            <person name="Darby A.C."/>
            <person name="Makepeace B.L."/>
        </authorList>
    </citation>
    <scope>NUCLEOTIDE SEQUENCE [LARGE SCALE GENOMIC DNA]</scope>
    <source>
        <strain evidence="16">UoL-UT</strain>
    </source>
</reference>
<sequence length="366" mass="42359">LMFLKKITRGVFKPRSFQCMCCTHDAQVKLGRKLQKKPWAHSASRVHIADEQVAEMLAKTITKDIRNDSIIFEANPGPGILTKALLENGAQRLRIFVPKESDYVLDLKKIETEYSNLEICYANILDIHRIWTRDAIQGTSVLPTLFENIEVKNWEEEPVIKLIAPLSPLTGYGFLRNLFKQVAHSTGIFTCGRMEVFPFINDYEYLQMTSNPKCKDYWIYKKCTVLYHSFFEIQHLHTFSWQIFAPEVITTHKTIRRGDPKVCHLVKLTPRKDLHSKYDPSILPAFIFFVTQATMKQSNYVIAFFEKLMPGCGPKLIKLGIPLFAKFGELEPDSYLQLFAEISEWDEFKESGFFATMSGREYEEIS</sequence>
<dbReference type="OrthoDB" id="9895503at2759"/>
<dbReference type="PIRSF" id="PIRSF027833">
    <property type="entry name" value="MtTFB2"/>
    <property type="match status" value="1"/>
</dbReference>
<dbReference type="SUPFAM" id="SSF53335">
    <property type="entry name" value="S-adenosyl-L-methionine-dependent methyltransferases"/>
    <property type="match status" value="1"/>
</dbReference>
<comment type="similarity">
    <text evidence="15">Belongs to the class I-like SAM-binding methyltransferase superfamily. rRNA adenine N(6)-methyltransferase family.</text>
</comment>
<comment type="caution">
    <text evidence="16">The sequence shown here is derived from an EMBL/GenBank/DDBJ whole genome shotgun (WGS) entry which is preliminary data.</text>
</comment>
<keyword evidence="4 15" id="KW-0489">Methyltransferase</keyword>
<dbReference type="GO" id="GO:0003723">
    <property type="term" value="F:RNA binding"/>
    <property type="evidence" value="ECO:0007669"/>
    <property type="project" value="UniProtKB-UniRule"/>
</dbReference>
<dbReference type="GO" id="GO:0006391">
    <property type="term" value="P:transcription initiation at mitochondrial promoter"/>
    <property type="evidence" value="ECO:0007669"/>
    <property type="project" value="TreeGrafter"/>
</dbReference>
<evidence type="ECO:0000256" key="8">
    <source>
        <dbReference type="ARBA" id="ARBA00022946"/>
    </source>
</evidence>
<accession>A0A443S6T9</accession>
<keyword evidence="8" id="KW-0809">Transit peptide</keyword>
<evidence type="ECO:0000256" key="10">
    <source>
        <dbReference type="ARBA" id="ARBA00023128"/>
    </source>
</evidence>
<evidence type="ECO:0000256" key="13">
    <source>
        <dbReference type="ARBA" id="ARBA00031609"/>
    </source>
</evidence>